<dbReference type="Proteomes" id="UP000185622">
    <property type="component" value="Chromosome"/>
</dbReference>
<dbReference type="Pfam" id="PF13400">
    <property type="entry name" value="Tad"/>
    <property type="match status" value="1"/>
</dbReference>
<feature type="domain" description="DUF7867" evidence="3">
    <location>
        <begin position="156"/>
        <end position="416"/>
    </location>
</feature>
<dbReference type="InterPro" id="IPR018705">
    <property type="entry name" value="DUF2134_membrane"/>
</dbReference>
<evidence type="ECO:0000259" key="2">
    <source>
        <dbReference type="Pfam" id="PF13400"/>
    </source>
</evidence>
<evidence type="ECO:0000313" key="5">
    <source>
        <dbReference type="Proteomes" id="UP000185622"/>
    </source>
</evidence>
<name>A0ABN4XIQ9_9RHOB</name>
<feature type="domain" description="DUF2134" evidence="1">
    <location>
        <begin position="56"/>
        <end position="145"/>
    </location>
</feature>
<dbReference type="InterPro" id="IPR057189">
    <property type="entry name" value="DUF7867"/>
</dbReference>
<reference evidence="4 5" key="1">
    <citation type="submission" date="2017-01" db="EMBL/GenBank/DDBJ databases">
        <title>The complete genome sequence of a sulfur-oxidizing marine bacterium Thioclava sp. 25B10_4T.</title>
        <authorList>
            <person name="Liu Y."/>
            <person name="Lai Q."/>
            <person name="Shao Z."/>
        </authorList>
    </citation>
    <scope>NUCLEOTIDE SEQUENCE [LARGE SCALE GENOMIC DNA]</scope>
    <source>
        <strain evidence="4 5">25B10_4</strain>
    </source>
</reference>
<dbReference type="Pfam" id="PF09977">
    <property type="entry name" value="Tad_C"/>
    <property type="match status" value="1"/>
</dbReference>
<dbReference type="EMBL" id="CP019437">
    <property type="protein sequence ID" value="AQS49829.1"/>
    <property type="molecule type" value="Genomic_DNA"/>
</dbReference>
<accession>A0ABN4XIQ9</accession>
<sequence>MITQLSLFWTILFLAVGSLALDVSNGYRERVQMQDATDAAALGAMYLASDPLITKDEARTRAAELAHSNLGSDDATSVITKDDVTFGYYDATNNRFLTDYAPDLDLSPAVRVMAHRTTDRANAAPTFFGKVIGQDGWQINTGAVAEAYQPACLTEGLAAKGVIDLQSGNSFASGFCLYAAQYVSLNQNNMFESGAIVSMPDTSKLDIPASGFTQNDGLQEALRTSFYKLRVLDRIPKIIESMRDGTGYLPSYITNRTPTFLTGTKLDTTDFAPGNLYILDCNSSVTISVPNKVDGSVTTDPSVISEVAVIANCPVKFGNGVALENAIFANTSTDDRSFSAPQGLRIGRDDNCAPDGGAKLITMGGVSSAAKISFYGGQILAMKDVSFSAQADGIEGVAIVSGGKIDGTSNSRFGHCDTGMESNIEMSYFRLRM</sequence>
<organism evidence="4 5">
    <name type="scientific">Thioclava nitratireducens</name>
    <dbReference type="NCBI Taxonomy" id="1915078"/>
    <lineage>
        <taxon>Bacteria</taxon>
        <taxon>Pseudomonadati</taxon>
        <taxon>Pseudomonadota</taxon>
        <taxon>Alphaproteobacteria</taxon>
        <taxon>Rhodobacterales</taxon>
        <taxon>Paracoccaceae</taxon>
        <taxon>Thioclava</taxon>
    </lineage>
</organism>
<evidence type="ECO:0000259" key="1">
    <source>
        <dbReference type="Pfam" id="PF09977"/>
    </source>
</evidence>
<proteinExistence type="predicted"/>
<keyword evidence="5" id="KW-1185">Reference proteome</keyword>
<dbReference type="InterPro" id="IPR028087">
    <property type="entry name" value="Tad_N"/>
</dbReference>
<dbReference type="Pfam" id="PF25269">
    <property type="entry name" value="DUF7867"/>
    <property type="match status" value="1"/>
</dbReference>
<evidence type="ECO:0008006" key="6">
    <source>
        <dbReference type="Google" id="ProtNLM"/>
    </source>
</evidence>
<evidence type="ECO:0000313" key="4">
    <source>
        <dbReference type="EMBL" id="AQS49829.1"/>
    </source>
</evidence>
<feature type="domain" description="Putative Flp pilus-assembly TadG-like N-terminal" evidence="2">
    <location>
        <begin position="6"/>
        <end position="44"/>
    </location>
</feature>
<gene>
    <name evidence="4" type="ORF">BMG03_10355</name>
</gene>
<evidence type="ECO:0000259" key="3">
    <source>
        <dbReference type="Pfam" id="PF25269"/>
    </source>
</evidence>
<protein>
    <recommendedName>
        <fullName evidence="6">Flp pilus-assembly TadG-like N-terminal domain-containing protein</fullName>
    </recommendedName>
</protein>